<accession>A0A1H1CMY7</accession>
<dbReference type="PANTHER" id="PTHR43507">
    <property type="entry name" value="NADH-UBIQUINONE OXIDOREDUCTASE CHAIN 4"/>
    <property type="match status" value="1"/>
</dbReference>
<feature type="transmembrane region" description="Helical" evidence="7">
    <location>
        <begin position="30"/>
        <end position="49"/>
    </location>
</feature>
<name>A0A1H1CMY7_9ACTN</name>
<dbReference type="GO" id="GO:0012505">
    <property type="term" value="C:endomembrane system"/>
    <property type="evidence" value="ECO:0007669"/>
    <property type="project" value="UniProtKB-SubCell"/>
</dbReference>
<feature type="transmembrane region" description="Helical" evidence="7">
    <location>
        <begin position="212"/>
        <end position="233"/>
    </location>
</feature>
<evidence type="ECO:0000259" key="8">
    <source>
        <dbReference type="Pfam" id="PF00361"/>
    </source>
</evidence>
<sequence>MTGPWLTLLWAAPAIGAVAAAALPRAARWIGLAAALVALVIGIGLAVAFDPAGGFQFVESHSWIPSFGAGYRLGLDGTGLVLVLLTAALLPVLLLAGWREASTERGGTYVALTLAVEAMVLVSFVATDVLLFYLVFEAMLIPLYFLLAGFGGTGSDRGLRTHAALKFLLYNLAGGLVMLAAVVGVYATAGTFDLRALLDGARPGPGIGQDLMFLGFLFAFAVKAPLWPLHTWLPGAAVQTNPPTAVLMMAIVDKVGTFAMLRYCLTLFPDAAARFAPWVAALAVIGIVYGAILAIGQSDVMSLIAYTSISHFGFIILGVFARTGDSQAGSVLYMVNHGVATAALFLVAGVLVARRGSRRIGDFGGAWSRAPKLGAIFLLAGLATLSLPGLGPFVSELLVVVGTYPRWAVAAVISVLALVLSAMYVLWTYQRMFTGPVPEAVERTVDDARPHELLVLVPLVVGLFVLGFFPGPALDAINPSVSPTVAEVAR</sequence>
<feature type="transmembrane region" description="Helical" evidence="7">
    <location>
        <begin position="167"/>
        <end position="192"/>
    </location>
</feature>
<comment type="subcellular location">
    <subcellularLocation>
        <location evidence="1">Endomembrane system</location>
        <topology evidence="1">Multi-pass membrane protein</topology>
    </subcellularLocation>
    <subcellularLocation>
        <location evidence="6">Membrane</location>
        <topology evidence="6">Multi-pass membrane protein</topology>
    </subcellularLocation>
</comment>
<dbReference type="InterPro" id="IPR001750">
    <property type="entry name" value="ND/Mrp_TM"/>
</dbReference>
<evidence type="ECO:0000256" key="4">
    <source>
        <dbReference type="ARBA" id="ARBA00022989"/>
    </source>
</evidence>
<organism evidence="9 10">
    <name type="scientific">Tsukamurella pulmonis</name>
    <dbReference type="NCBI Taxonomy" id="47312"/>
    <lineage>
        <taxon>Bacteria</taxon>
        <taxon>Bacillati</taxon>
        <taxon>Actinomycetota</taxon>
        <taxon>Actinomycetes</taxon>
        <taxon>Mycobacteriales</taxon>
        <taxon>Tsukamurellaceae</taxon>
        <taxon>Tsukamurella</taxon>
    </lineage>
</organism>
<evidence type="ECO:0000313" key="9">
    <source>
        <dbReference type="EMBL" id="SDQ65419.1"/>
    </source>
</evidence>
<dbReference type="OrthoDB" id="9768329at2"/>
<dbReference type="GO" id="GO:0008137">
    <property type="term" value="F:NADH dehydrogenase (ubiquinone) activity"/>
    <property type="evidence" value="ECO:0007669"/>
    <property type="project" value="InterPro"/>
</dbReference>
<dbReference type="GO" id="GO:0015990">
    <property type="term" value="P:electron transport coupled proton transport"/>
    <property type="evidence" value="ECO:0007669"/>
    <property type="project" value="TreeGrafter"/>
</dbReference>
<dbReference type="NCBIfam" id="NF004500">
    <property type="entry name" value="PRK05846.1-4"/>
    <property type="match status" value="1"/>
</dbReference>
<dbReference type="GO" id="GO:0003954">
    <property type="term" value="F:NADH dehydrogenase activity"/>
    <property type="evidence" value="ECO:0007669"/>
    <property type="project" value="TreeGrafter"/>
</dbReference>
<dbReference type="NCBIfam" id="TIGR01972">
    <property type="entry name" value="NDH_I_M"/>
    <property type="match status" value="1"/>
</dbReference>
<dbReference type="Pfam" id="PF00361">
    <property type="entry name" value="Proton_antipo_M"/>
    <property type="match status" value="1"/>
</dbReference>
<dbReference type="RefSeq" id="WP_068532839.1">
    <property type="nucleotide sequence ID" value="NZ_AP025457.1"/>
</dbReference>
<keyword evidence="5 7" id="KW-0472">Membrane</keyword>
<dbReference type="InterPro" id="IPR003918">
    <property type="entry name" value="NADH_UbQ_OxRdtase"/>
</dbReference>
<dbReference type="STRING" id="47312.SAMN04489765_1284"/>
<feature type="transmembrane region" description="Helical" evidence="7">
    <location>
        <begin position="453"/>
        <end position="473"/>
    </location>
</feature>
<protein>
    <submittedName>
        <fullName evidence="9">NADH dehydrogenase subunit M</fullName>
    </submittedName>
</protein>
<feature type="transmembrane region" description="Helical" evidence="7">
    <location>
        <begin position="245"/>
        <end position="263"/>
    </location>
</feature>
<feature type="transmembrane region" description="Helical" evidence="7">
    <location>
        <begin position="132"/>
        <end position="155"/>
    </location>
</feature>
<dbReference type="InterPro" id="IPR010227">
    <property type="entry name" value="NADH_Q_OxRdtase_chainM/4"/>
</dbReference>
<dbReference type="GO" id="GO:0042773">
    <property type="term" value="P:ATP synthesis coupled electron transport"/>
    <property type="evidence" value="ECO:0007669"/>
    <property type="project" value="InterPro"/>
</dbReference>
<dbReference type="PRINTS" id="PR01437">
    <property type="entry name" value="NUOXDRDTASE4"/>
</dbReference>
<dbReference type="GO" id="GO:0016020">
    <property type="term" value="C:membrane"/>
    <property type="evidence" value="ECO:0007669"/>
    <property type="project" value="UniProtKB-SubCell"/>
</dbReference>
<evidence type="ECO:0000256" key="1">
    <source>
        <dbReference type="ARBA" id="ARBA00004127"/>
    </source>
</evidence>
<feature type="transmembrane region" description="Helical" evidence="7">
    <location>
        <begin position="407"/>
        <end position="427"/>
    </location>
</feature>
<feature type="transmembrane region" description="Helical" evidence="7">
    <location>
        <begin position="373"/>
        <end position="395"/>
    </location>
</feature>
<keyword evidence="4 7" id="KW-1133">Transmembrane helix</keyword>
<evidence type="ECO:0000256" key="2">
    <source>
        <dbReference type="ARBA" id="ARBA00009025"/>
    </source>
</evidence>
<reference evidence="10" key="1">
    <citation type="submission" date="2016-10" db="EMBL/GenBank/DDBJ databases">
        <authorList>
            <person name="Varghese N."/>
            <person name="Submissions S."/>
        </authorList>
    </citation>
    <scope>NUCLEOTIDE SEQUENCE [LARGE SCALE GENOMIC DNA]</scope>
    <source>
        <strain evidence="10">DSM 44142</strain>
    </source>
</reference>
<gene>
    <name evidence="9" type="ORF">SAMN04489765_1284</name>
</gene>
<evidence type="ECO:0000256" key="7">
    <source>
        <dbReference type="SAM" id="Phobius"/>
    </source>
</evidence>
<feature type="transmembrane region" description="Helical" evidence="7">
    <location>
        <begin position="303"/>
        <end position="321"/>
    </location>
</feature>
<dbReference type="Proteomes" id="UP000183053">
    <property type="component" value="Unassembled WGS sequence"/>
</dbReference>
<feature type="transmembrane region" description="Helical" evidence="7">
    <location>
        <begin position="333"/>
        <end position="353"/>
    </location>
</feature>
<feature type="transmembrane region" description="Helical" evidence="7">
    <location>
        <begin position="69"/>
        <end position="96"/>
    </location>
</feature>
<dbReference type="EMBL" id="FNLF01000002">
    <property type="protein sequence ID" value="SDQ65419.1"/>
    <property type="molecule type" value="Genomic_DNA"/>
</dbReference>
<proteinExistence type="inferred from homology"/>
<feature type="transmembrane region" description="Helical" evidence="7">
    <location>
        <begin position="108"/>
        <end position="126"/>
    </location>
</feature>
<evidence type="ECO:0000256" key="6">
    <source>
        <dbReference type="RuleBase" id="RU000320"/>
    </source>
</evidence>
<evidence type="ECO:0000256" key="3">
    <source>
        <dbReference type="ARBA" id="ARBA00022692"/>
    </source>
</evidence>
<feature type="transmembrane region" description="Helical" evidence="7">
    <location>
        <begin position="275"/>
        <end position="296"/>
    </location>
</feature>
<dbReference type="PANTHER" id="PTHR43507:SF1">
    <property type="entry name" value="NADH-UBIQUINONE OXIDOREDUCTASE CHAIN 4"/>
    <property type="match status" value="1"/>
</dbReference>
<comment type="similarity">
    <text evidence="2">Belongs to the complex I subunit 4 family.</text>
</comment>
<keyword evidence="10" id="KW-1185">Reference proteome</keyword>
<evidence type="ECO:0000313" key="10">
    <source>
        <dbReference type="Proteomes" id="UP000183053"/>
    </source>
</evidence>
<feature type="domain" description="NADH:quinone oxidoreductase/Mrp antiporter transmembrane" evidence="8">
    <location>
        <begin position="126"/>
        <end position="420"/>
    </location>
</feature>
<keyword evidence="3 6" id="KW-0812">Transmembrane</keyword>
<dbReference type="GO" id="GO:0048039">
    <property type="term" value="F:ubiquinone binding"/>
    <property type="evidence" value="ECO:0007669"/>
    <property type="project" value="TreeGrafter"/>
</dbReference>
<evidence type="ECO:0000256" key="5">
    <source>
        <dbReference type="ARBA" id="ARBA00023136"/>
    </source>
</evidence>
<feature type="transmembrane region" description="Helical" evidence="7">
    <location>
        <begin position="6"/>
        <end position="23"/>
    </location>
</feature>
<dbReference type="AlphaFoldDB" id="A0A1H1CMY7"/>